<reference evidence="10" key="2">
    <citation type="submission" date="2015-01" db="EMBL/GenBank/DDBJ databases">
        <title>Evolutionary Origins and Diversification of the Mycorrhizal Mutualists.</title>
        <authorList>
            <consortium name="DOE Joint Genome Institute"/>
            <consortium name="Mycorrhizal Genomics Consortium"/>
            <person name="Kohler A."/>
            <person name="Kuo A."/>
            <person name="Nagy L.G."/>
            <person name="Floudas D."/>
            <person name="Copeland A."/>
            <person name="Barry K.W."/>
            <person name="Cichocki N."/>
            <person name="Veneault-Fourrey C."/>
            <person name="LaButti K."/>
            <person name="Lindquist E.A."/>
            <person name="Lipzen A."/>
            <person name="Lundell T."/>
            <person name="Morin E."/>
            <person name="Murat C."/>
            <person name="Riley R."/>
            <person name="Ohm R."/>
            <person name="Sun H."/>
            <person name="Tunlid A."/>
            <person name="Henrissat B."/>
            <person name="Grigoriev I.V."/>
            <person name="Hibbett D.S."/>
            <person name="Martin F."/>
        </authorList>
    </citation>
    <scope>NUCLEOTIDE SEQUENCE [LARGE SCALE GENOMIC DNA]</scope>
    <source>
        <strain evidence="10">441</strain>
    </source>
</reference>
<dbReference type="GO" id="GO:0005664">
    <property type="term" value="C:nuclear origin of replication recognition complex"/>
    <property type="evidence" value="ECO:0007669"/>
    <property type="project" value="InterPro"/>
</dbReference>
<dbReference type="InterPro" id="IPR045667">
    <property type="entry name" value="ORC3_N"/>
</dbReference>
<dbReference type="GO" id="GO:0005656">
    <property type="term" value="C:nuclear pre-replicative complex"/>
    <property type="evidence" value="ECO:0007669"/>
    <property type="project" value="TreeGrafter"/>
</dbReference>
<dbReference type="GO" id="GO:0031261">
    <property type="term" value="C:DNA replication preinitiation complex"/>
    <property type="evidence" value="ECO:0007669"/>
    <property type="project" value="TreeGrafter"/>
</dbReference>
<evidence type="ECO:0000313" key="10">
    <source>
        <dbReference type="Proteomes" id="UP000054018"/>
    </source>
</evidence>
<evidence type="ECO:0000256" key="4">
    <source>
        <dbReference type="ARBA" id="ARBA00023125"/>
    </source>
</evidence>
<keyword evidence="3" id="KW-0235">DNA replication</keyword>
<gene>
    <name evidence="9" type="ORF">PISMIDRAFT_8398</name>
</gene>
<keyword evidence="4" id="KW-0238">DNA-binding</keyword>
<dbReference type="Pfam" id="PF18137">
    <property type="entry name" value="WHD_ORC"/>
    <property type="match status" value="1"/>
</dbReference>
<dbReference type="GO" id="GO:0003688">
    <property type="term" value="F:DNA replication origin binding"/>
    <property type="evidence" value="ECO:0007669"/>
    <property type="project" value="TreeGrafter"/>
</dbReference>
<protein>
    <recommendedName>
        <fullName evidence="11">Origin recognition complex subunit 3</fullName>
    </recommendedName>
</protein>
<evidence type="ECO:0000256" key="6">
    <source>
        <dbReference type="SAM" id="MobiDB-lite"/>
    </source>
</evidence>
<comment type="similarity">
    <text evidence="2">Belongs to the ORC3 family.</text>
</comment>
<dbReference type="CDD" id="cd20704">
    <property type="entry name" value="Orc3"/>
    <property type="match status" value="1"/>
</dbReference>
<evidence type="ECO:0000256" key="1">
    <source>
        <dbReference type="ARBA" id="ARBA00004123"/>
    </source>
</evidence>
<dbReference type="PANTHER" id="PTHR12748">
    <property type="entry name" value="ORIGIN RECOGNITION COMPLEX SUBUNIT 3"/>
    <property type="match status" value="1"/>
</dbReference>
<name>A0A0C9ZY94_9AGAM</name>
<dbReference type="STRING" id="765257.A0A0C9ZY94"/>
<dbReference type="Proteomes" id="UP000054018">
    <property type="component" value="Unassembled WGS sequence"/>
</dbReference>
<evidence type="ECO:0000256" key="5">
    <source>
        <dbReference type="ARBA" id="ARBA00023242"/>
    </source>
</evidence>
<proteinExistence type="inferred from homology"/>
<comment type="subcellular location">
    <subcellularLocation>
        <location evidence="1">Nucleus</location>
    </subcellularLocation>
</comment>
<dbReference type="InterPro" id="IPR020795">
    <property type="entry name" value="ORC3"/>
</dbReference>
<dbReference type="GO" id="GO:0006270">
    <property type="term" value="P:DNA replication initiation"/>
    <property type="evidence" value="ECO:0007669"/>
    <property type="project" value="TreeGrafter"/>
</dbReference>
<keyword evidence="5" id="KW-0539">Nucleus</keyword>
<evidence type="ECO:0000256" key="2">
    <source>
        <dbReference type="ARBA" id="ARBA00010977"/>
    </source>
</evidence>
<feature type="compositionally biased region" description="Acidic residues" evidence="6">
    <location>
        <begin position="690"/>
        <end position="704"/>
    </location>
</feature>
<evidence type="ECO:0008006" key="11">
    <source>
        <dbReference type="Google" id="ProtNLM"/>
    </source>
</evidence>
<dbReference type="HOGENOM" id="CLU_010669_1_0_1"/>
<evidence type="ECO:0000259" key="7">
    <source>
        <dbReference type="Pfam" id="PF07034"/>
    </source>
</evidence>
<dbReference type="OrthoDB" id="10265211at2759"/>
<feature type="domain" description="Origin recognition complex subunit 3 N-terminal" evidence="7">
    <location>
        <begin position="61"/>
        <end position="355"/>
    </location>
</feature>
<dbReference type="AlphaFoldDB" id="A0A0C9ZY94"/>
<sequence length="749" mass="85233">MASSGILEDINRTTAYIPHQEEGKKHRLAPDTSIVRDCTPDAQSDHDSYTLFPDRDFPNGYELRLEAYSAAWLKCLTRIQELTRALHAPVVDEVSELVNKSYIDILPGLPYAELPVISVSTNGASSSFLDEITSKLEGRDDDALFGDVNGGHLVTHILPSDCPNVPSAMKTLVTGFITKYERELGSGKRKAGNSLSTMDISLLQAWFDALLRVRDGNENEIRLVIVLHDFEQFEPPIVQDLFEICSLAIPRLPFVFVLLLASSLSPSYIHMSYPRRILSLLQIRTCVFPWSIDVLHEILLKTFFDVDFEPEVMIGPAQIDFLVDFFERHSVSLDSLVSILQLAYMKHFEEPLTVFLQNEQLGSSDTGNSVLGEPASFGFLEALFTRLHNTQDTGDQKEWLNTSIDSLLSTVRTARETFQSRVRLLRVALQMILLIRTFMISEGYKVEATLPELMCGVMRGRIQNVTKYLCTMVKKLRKEQIDRLLPELRNFFASLPDNVREAEKAISSRIDTAFSARDDEVHVVAGLLSEWLLAYFEERIISLEDTPLWDIWYTGSTPFPADLLNPSIRASILAGLLHPQEFSTSVATNGRSIHNTGDDGEDEDDSLVHMPDTTILFQRYLESGKMINVYDWFESFAVVLEEQRRHRQRTQFRNLPERNGRPPTPRTPRTPQTPSRHGRGRKGSQRKEQDSDDPSEQQAEEDTEENWRLKVQARFIRALHELDYVGFIRHTGRRADHVMRTAFDAPISE</sequence>
<organism evidence="9 10">
    <name type="scientific">Pisolithus microcarpus 441</name>
    <dbReference type="NCBI Taxonomy" id="765257"/>
    <lineage>
        <taxon>Eukaryota</taxon>
        <taxon>Fungi</taxon>
        <taxon>Dikarya</taxon>
        <taxon>Basidiomycota</taxon>
        <taxon>Agaricomycotina</taxon>
        <taxon>Agaricomycetes</taxon>
        <taxon>Agaricomycetidae</taxon>
        <taxon>Boletales</taxon>
        <taxon>Sclerodermatineae</taxon>
        <taxon>Pisolithaceae</taxon>
        <taxon>Pisolithus</taxon>
    </lineage>
</organism>
<feature type="region of interest" description="Disordered" evidence="6">
    <location>
        <begin position="587"/>
        <end position="607"/>
    </location>
</feature>
<dbReference type="InterPro" id="IPR040855">
    <property type="entry name" value="ORC_WH_C"/>
</dbReference>
<keyword evidence="10" id="KW-1185">Reference proteome</keyword>
<evidence type="ECO:0000313" key="9">
    <source>
        <dbReference type="EMBL" id="KIK27187.1"/>
    </source>
</evidence>
<feature type="region of interest" description="Disordered" evidence="6">
    <location>
        <begin position="647"/>
        <end position="705"/>
    </location>
</feature>
<dbReference type="Pfam" id="PF07034">
    <property type="entry name" value="ORC3_N"/>
    <property type="match status" value="1"/>
</dbReference>
<dbReference type="PANTHER" id="PTHR12748:SF0">
    <property type="entry name" value="ORIGIN RECOGNITION COMPLEX SUBUNIT 3"/>
    <property type="match status" value="1"/>
</dbReference>
<dbReference type="EMBL" id="KN833697">
    <property type="protein sequence ID" value="KIK27187.1"/>
    <property type="molecule type" value="Genomic_DNA"/>
</dbReference>
<evidence type="ECO:0000256" key="3">
    <source>
        <dbReference type="ARBA" id="ARBA00022705"/>
    </source>
</evidence>
<evidence type="ECO:0000259" key="8">
    <source>
        <dbReference type="Pfam" id="PF18137"/>
    </source>
</evidence>
<reference evidence="9 10" key="1">
    <citation type="submission" date="2014-04" db="EMBL/GenBank/DDBJ databases">
        <authorList>
            <consortium name="DOE Joint Genome Institute"/>
            <person name="Kuo A."/>
            <person name="Kohler A."/>
            <person name="Costa M.D."/>
            <person name="Nagy L.G."/>
            <person name="Floudas D."/>
            <person name="Copeland A."/>
            <person name="Barry K.W."/>
            <person name="Cichocki N."/>
            <person name="Veneault-Fourrey C."/>
            <person name="LaButti K."/>
            <person name="Lindquist E.A."/>
            <person name="Lipzen A."/>
            <person name="Lundell T."/>
            <person name="Morin E."/>
            <person name="Murat C."/>
            <person name="Sun H."/>
            <person name="Tunlid A."/>
            <person name="Henrissat B."/>
            <person name="Grigoriev I.V."/>
            <person name="Hibbett D.S."/>
            <person name="Martin F."/>
            <person name="Nordberg H.P."/>
            <person name="Cantor M.N."/>
            <person name="Hua S.X."/>
        </authorList>
    </citation>
    <scope>NUCLEOTIDE SEQUENCE [LARGE SCALE GENOMIC DNA]</scope>
    <source>
        <strain evidence="9 10">441</strain>
    </source>
</reference>
<feature type="domain" description="Origin recognition complex subunit 3 winged helix C-terminal" evidence="8">
    <location>
        <begin position="569"/>
        <end position="743"/>
    </location>
</feature>
<accession>A0A0C9ZY94</accession>